<protein>
    <submittedName>
        <fullName evidence="3">Protein MAIN-LIKE 1-like</fullName>
    </submittedName>
</protein>
<reference evidence="2" key="1">
    <citation type="journal article" date="2013" name="Nat. Biotechnol.">
        <title>Draft genome sequence of chickpea (Cicer arietinum) provides a resource for trait improvement.</title>
        <authorList>
            <person name="Varshney R.K."/>
            <person name="Song C."/>
            <person name="Saxena R.K."/>
            <person name="Azam S."/>
            <person name="Yu S."/>
            <person name="Sharpe A.G."/>
            <person name="Cannon S."/>
            <person name="Baek J."/>
            <person name="Rosen B.D."/>
            <person name="Tar'an B."/>
            <person name="Millan T."/>
            <person name="Zhang X."/>
            <person name="Ramsay L.D."/>
            <person name="Iwata A."/>
            <person name="Wang Y."/>
            <person name="Nelson W."/>
            <person name="Farmer A.D."/>
            <person name="Gaur P.M."/>
            <person name="Soderlund C."/>
            <person name="Penmetsa R.V."/>
            <person name="Xu C."/>
            <person name="Bharti A.K."/>
            <person name="He W."/>
            <person name="Winter P."/>
            <person name="Zhao S."/>
            <person name="Hane J.K."/>
            <person name="Carrasquilla-Garcia N."/>
            <person name="Condie J.A."/>
            <person name="Upadhyaya H.D."/>
            <person name="Luo M.C."/>
            <person name="Thudi M."/>
            <person name="Gowda C.L."/>
            <person name="Singh N.P."/>
            <person name="Lichtenzveig J."/>
            <person name="Gali K.K."/>
            <person name="Rubio J."/>
            <person name="Nadarajan N."/>
            <person name="Dolezel J."/>
            <person name="Bansal K.C."/>
            <person name="Xu X."/>
            <person name="Edwards D."/>
            <person name="Zhang G."/>
            <person name="Kahl G."/>
            <person name="Gil J."/>
            <person name="Singh K.B."/>
            <person name="Datta S.K."/>
            <person name="Jackson S.A."/>
            <person name="Wang J."/>
            <person name="Cook D.R."/>
        </authorList>
    </citation>
    <scope>NUCLEOTIDE SEQUENCE [LARGE SCALE GENOMIC DNA]</scope>
    <source>
        <strain evidence="2">cv. CDC Frontier</strain>
    </source>
</reference>
<dbReference type="GO" id="GO:0010073">
    <property type="term" value="P:meristem maintenance"/>
    <property type="evidence" value="ECO:0007669"/>
    <property type="project" value="InterPro"/>
</dbReference>
<evidence type="ECO:0000313" key="3">
    <source>
        <dbReference type="RefSeq" id="XP_027192637.1"/>
    </source>
</evidence>
<reference evidence="3" key="2">
    <citation type="submission" date="2025-08" db="UniProtKB">
        <authorList>
            <consortium name="RefSeq"/>
        </authorList>
    </citation>
    <scope>IDENTIFICATION</scope>
    <source>
        <tissue evidence="3">Etiolated seedlings</tissue>
    </source>
</reference>
<gene>
    <name evidence="3" type="primary">LOC113787718</name>
</gene>
<dbReference type="PANTHER" id="PTHR46033:SF1">
    <property type="entry name" value="PROTEIN MAIN-LIKE 2"/>
    <property type="match status" value="1"/>
</dbReference>
<dbReference type="PANTHER" id="PTHR46033">
    <property type="entry name" value="PROTEIN MAIN-LIKE 2"/>
    <property type="match status" value="1"/>
</dbReference>
<dbReference type="InterPro" id="IPR019557">
    <property type="entry name" value="AminoTfrase-like_pln_mobile"/>
</dbReference>
<keyword evidence="2" id="KW-1185">Reference proteome</keyword>
<feature type="domain" description="Aminotransferase-like plant mobile" evidence="1">
    <location>
        <begin position="47"/>
        <end position="198"/>
    </location>
</feature>
<dbReference type="Pfam" id="PF10536">
    <property type="entry name" value="PMD"/>
    <property type="match status" value="1"/>
</dbReference>
<dbReference type="Proteomes" id="UP000087171">
    <property type="component" value="Chromosome Ca7"/>
</dbReference>
<organism evidence="2 3">
    <name type="scientific">Cicer arietinum</name>
    <name type="common">Chickpea</name>
    <name type="synonym">Garbanzo</name>
    <dbReference type="NCBI Taxonomy" id="3827"/>
    <lineage>
        <taxon>Eukaryota</taxon>
        <taxon>Viridiplantae</taxon>
        <taxon>Streptophyta</taxon>
        <taxon>Embryophyta</taxon>
        <taxon>Tracheophyta</taxon>
        <taxon>Spermatophyta</taxon>
        <taxon>Magnoliopsida</taxon>
        <taxon>eudicotyledons</taxon>
        <taxon>Gunneridae</taxon>
        <taxon>Pentapetalae</taxon>
        <taxon>rosids</taxon>
        <taxon>fabids</taxon>
        <taxon>Fabales</taxon>
        <taxon>Fabaceae</taxon>
        <taxon>Papilionoideae</taxon>
        <taxon>50 kb inversion clade</taxon>
        <taxon>NPAAA clade</taxon>
        <taxon>Hologalegina</taxon>
        <taxon>IRL clade</taxon>
        <taxon>Cicereae</taxon>
        <taxon>Cicer</taxon>
    </lineage>
</organism>
<evidence type="ECO:0000259" key="1">
    <source>
        <dbReference type="Pfam" id="PF10536"/>
    </source>
</evidence>
<evidence type="ECO:0000313" key="2">
    <source>
        <dbReference type="Proteomes" id="UP000087171"/>
    </source>
</evidence>
<proteinExistence type="predicted"/>
<dbReference type="AlphaFoldDB" id="A0A3Q7YDV1"/>
<dbReference type="RefSeq" id="XP_027192637.1">
    <property type="nucleotide sequence ID" value="XM_027336836.1"/>
</dbReference>
<dbReference type="OrthoDB" id="10656949at2759"/>
<dbReference type="PaxDb" id="3827-XP_004509217.1"/>
<accession>A0A3Q7YDV1</accession>
<dbReference type="InterPro" id="IPR044824">
    <property type="entry name" value="MAIN-like"/>
</dbReference>
<name>A0A3Q7YDV1_CICAR</name>
<sequence length="198" mass="23163">MFFNYSQDRGSLKVIIHGLKLKKFSKVHVPDPVFHWIRESGLLHLSSAYLTMADVGVISAFVERRVEVKYVSLFIELDSCRDYSWGTAILVFMYDNLRDGDVHDTRQWRGYMTLLQRVDREAIPTHLPRACRWTAKHVVEGELMTYRRRLDALSLEDVLFTPYADDRVNHPFVKISVFSRYLRCGGVSVSYLPERCLR</sequence>